<evidence type="ECO:0000313" key="7">
    <source>
        <dbReference type="EMBL" id="MDO4842777.1"/>
    </source>
</evidence>
<feature type="transmembrane region" description="Helical" evidence="5">
    <location>
        <begin position="86"/>
        <end position="103"/>
    </location>
</feature>
<feature type="transmembrane region" description="Helical" evidence="5">
    <location>
        <begin position="12"/>
        <end position="34"/>
    </location>
</feature>
<dbReference type="GO" id="GO:0016301">
    <property type="term" value="F:kinase activity"/>
    <property type="evidence" value="ECO:0007669"/>
    <property type="project" value="UniProtKB-KW"/>
</dbReference>
<evidence type="ECO:0000256" key="5">
    <source>
        <dbReference type="SAM" id="Phobius"/>
    </source>
</evidence>
<accession>A0AA43RN26</accession>
<keyword evidence="4" id="KW-0175">Coiled coil</keyword>
<keyword evidence="3" id="KW-0902">Two-component regulatory system</keyword>
<evidence type="ECO:0000256" key="4">
    <source>
        <dbReference type="SAM" id="Coils"/>
    </source>
</evidence>
<dbReference type="PANTHER" id="PTHR24421:SF59">
    <property type="entry name" value="OXYGEN SENSOR HISTIDINE KINASE NREB"/>
    <property type="match status" value="1"/>
</dbReference>
<keyword evidence="5" id="KW-0812">Transmembrane</keyword>
<name>A0AA43RN26_9ACTN</name>
<dbReference type="CDD" id="cd16917">
    <property type="entry name" value="HATPase_UhpB-NarQ-NarX-like"/>
    <property type="match status" value="1"/>
</dbReference>
<keyword evidence="8" id="KW-1185">Reference proteome</keyword>
<evidence type="ECO:0000256" key="3">
    <source>
        <dbReference type="ARBA" id="ARBA00023012"/>
    </source>
</evidence>
<evidence type="ECO:0000259" key="6">
    <source>
        <dbReference type="Pfam" id="PF02518"/>
    </source>
</evidence>
<feature type="transmembrane region" description="Helical" evidence="5">
    <location>
        <begin position="110"/>
        <end position="127"/>
    </location>
</feature>
<dbReference type="PANTHER" id="PTHR24421">
    <property type="entry name" value="NITRATE/NITRITE SENSOR PROTEIN NARX-RELATED"/>
    <property type="match status" value="1"/>
</dbReference>
<proteinExistence type="predicted"/>
<evidence type="ECO:0000313" key="8">
    <source>
        <dbReference type="Proteomes" id="UP001168575"/>
    </source>
</evidence>
<feature type="coiled-coil region" evidence="4">
    <location>
        <begin position="280"/>
        <end position="311"/>
    </location>
</feature>
<comment type="caution">
    <text evidence="7">The sequence shown here is derived from an EMBL/GenBank/DDBJ whole genome shotgun (WGS) entry which is preliminary data.</text>
</comment>
<dbReference type="Gene3D" id="3.30.565.10">
    <property type="entry name" value="Histidine kinase-like ATPase, C-terminal domain"/>
    <property type="match status" value="1"/>
</dbReference>
<keyword evidence="5" id="KW-0472">Membrane</keyword>
<evidence type="ECO:0000256" key="1">
    <source>
        <dbReference type="ARBA" id="ARBA00022679"/>
    </source>
</evidence>
<feature type="domain" description="Histidine kinase/HSP90-like ATPase" evidence="6">
    <location>
        <begin position="395"/>
        <end position="466"/>
    </location>
</feature>
<dbReference type="InterPro" id="IPR003594">
    <property type="entry name" value="HATPase_dom"/>
</dbReference>
<protein>
    <recommendedName>
        <fullName evidence="6">Histidine kinase/HSP90-like ATPase domain-containing protein</fullName>
    </recommendedName>
</protein>
<organism evidence="7 8">
    <name type="scientific">Phoenicibacter congonensis</name>
    <dbReference type="NCBI Taxonomy" id="1944646"/>
    <lineage>
        <taxon>Bacteria</taxon>
        <taxon>Bacillati</taxon>
        <taxon>Actinomycetota</taxon>
        <taxon>Coriobacteriia</taxon>
        <taxon>Eggerthellales</taxon>
        <taxon>Eggerthellaceae</taxon>
        <taxon>Phoenicibacter</taxon>
    </lineage>
</organism>
<dbReference type="SUPFAM" id="SSF55874">
    <property type="entry name" value="ATPase domain of HSP90 chaperone/DNA topoisomerase II/histidine kinase"/>
    <property type="match status" value="1"/>
</dbReference>
<dbReference type="InterPro" id="IPR036890">
    <property type="entry name" value="HATPase_C_sf"/>
</dbReference>
<keyword evidence="2" id="KW-0418">Kinase</keyword>
<reference evidence="7" key="1">
    <citation type="submission" date="2023-07" db="EMBL/GenBank/DDBJ databases">
        <title>Between Cages and Wild: Unraveling the Impact of Captivity on Animal Microbiomes and Antimicrobial Resistance.</title>
        <authorList>
            <person name="Schmartz G.P."/>
            <person name="Rehner J."/>
            <person name="Schuff M.J."/>
            <person name="Becker S.L."/>
            <person name="Kravczyk M."/>
            <person name="Gurevich A."/>
            <person name="Francke R."/>
            <person name="Mueller R."/>
            <person name="Keller V."/>
            <person name="Keller A."/>
        </authorList>
    </citation>
    <scope>NUCLEOTIDE SEQUENCE</scope>
    <source>
        <strain evidence="7">S12M_St_49</strain>
    </source>
</reference>
<gene>
    <name evidence="7" type="ORF">Q3982_08900</name>
</gene>
<feature type="transmembrane region" description="Helical" evidence="5">
    <location>
        <begin position="46"/>
        <end position="66"/>
    </location>
</feature>
<dbReference type="EMBL" id="JAUMVS010000304">
    <property type="protein sequence ID" value="MDO4842777.1"/>
    <property type="molecule type" value="Genomic_DNA"/>
</dbReference>
<dbReference type="GO" id="GO:0000160">
    <property type="term" value="P:phosphorelay signal transduction system"/>
    <property type="evidence" value="ECO:0007669"/>
    <property type="project" value="UniProtKB-KW"/>
</dbReference>
<dbReference type="Proteomes" id="UP001168575">
    <property type="component" value="Unassembled WGS sequence"/>
</dbReference>
<evidence type="ECO:0000256" key="2">
    <source>
        <dbReference type="ARBA" id="ARBA00022777"/>
    </source>
</evidence>
<dbReference type="InterPro" id="IPR050482">
    <property type="entry name" value="Sensor_HK_TwoCompSys"/>
</dbReference>
<dbReference type="AlphaFoldDB" id="A0AA43RN26"/>
<keyword evidence="1" id="KW-0808">Transferase</keyword>
<keyword evidence="5" id="KW-1133">Transmembrane helix</keyword>
<dbReference type="Pfam" id="PF02518">
    <property type="entry name" value="HATPase_c"/>
    <property type="match status" value="1"/>
</dbReference>
<sequence>MNHLFALKEPVLIALTAIFYVIAFAQTAYAIMVALRGNDSRPRGALLYEIMLVIYAVVACDAANSAHSNYGAFLFRVKILSIPVEFLLWINVFTFCLGLYLAIKHKKPIMWIELLVLFVSTPPIISISGTQSWILLCVCACCLLFRVASAVCLELLRQKSTLTMLSVGEAIKNLRGGILYYNGHGRVLLMNDCMQDCLSALDIGGHLLGVSNVWHSLTEISAEKSLDRRGFQGDENRVLIEVSENNYKLFQKRSVILNDAVVEQIVAVDVTEGVLLNRPIQHSNAELVEANAELKQQLSKLENEAKSEAVAGMHRRVHNNIGQRMSIIHQFLESGNEDPEALRQIIDLASGISTCLSTFEDESDEILSLQEAFRLVGLSLNIDGEMPEDERFKTALVSIIREASTNALKHGEAKNVWVTILEDNDFFCIEVKNDGKCAKAPLQKGCGLTYMQKLTEDLGGTFEISSLAPFTIDIKFASEGGRA</sequence>